<evidence type="ECO:0000313" key="1">
    <source>
        <dbReference type="EMBL" id="MDX8300764.1"/>
    </source>
</evidence>
<accession>A0AAW9FAN0</accession>
<comment type="caution">
    <text evidence="1">The sequence shown here is derived from an EMBL/GenBank/DDBJ whole genome shotgun (WGS) entry which is preliminary data.</text>
</comment>
<dbReference type="AlphaFoldDB" id="A0AAW9FAN0"/>
<protein>
    <recommendedName>
        <fullName evidence="2">Crystal protein ET79</fullName>
    </recommendedName>
</protein>
<reference evidence="1" key="1">
    <citation type="journal article" date="2023" name="Phytobiomes J">
        <title>Deciphering the key players within the bacterial microbiota associated with aerial crown gall tumors on rhododendron: Insights into the gallobiome.</title>
        <authorList>
            <person name="Kuzmanovic N."/>
            <person name="Nesme J."/>
            <person name="Wolf J."/>
            <person name="Neumann-Schaal M."/>
            <person name="Petersen J."/>
            <person name="Fernandez-Gnecco G."/>
            <person name="Sproeer C."/>
            <person name="Bunk B."/>
            <person name="Overmann J."/>
            <person name="Sorensen S.J."/>
            <person name="Idczak E."/>
            <person name="Smalla K."/>
        </authorList>
    </citation>
    <scope>NUCLEOTIDE SEQUENCE</scope>
    <source>
        <strain evidence="1">Rho-11.1</strain>
    </source>
</reference>
<organism evidence="1">
    <name type="scientific">Agrobacterium rosae</name>
    <dbReference type="NCBI Taxonomy" id="1972867"/>
    <lineage>
        <taxon>Bacteria</taxon>
        <taxon>Pseudomonadati</taxon>
        <taxon>Pseudomonadota</taxon>
        <taxon>Alphaproteobacteria</taxon>
        <taxon>Hyphomicrobiales</taxon>
        <taxon>Rhizobiaceae</taxon>
        <taxon>Rhizobium/Agrobacterium group</taxon>
        <taxon>Agrobacterium</taxon>
    </lineage>
</organism>
<sequence>MSAARSTIWTITNATDSDWSLSSSTLNHGVWASNPPQTIKAGATASFTAESNGVATGDEGTVVYLFSGGSASFYFDNPFFGSDDYTVAVPPGYDQTSNQQTGNTQVLTTRVFKTS</sequence>
<dbReference type="Gene3D" id="2.60.270.50">
    <property type="match status" value="1"/>
</dbReference>
<dbReference type="RefSeq" id="WP_103583963.1">
    <property type="nucleotide sequence ID" value="NZ_CP192781.1"/>
</dbReference>
<evidence type="ECO:0008006" key="2">
    <source>
        <dbReference type="Google" id="ProtNLM"/>
    </source>
</evidence>
<name>A0AAW9FAN0_9HYPH</name>
<proteinExistence type="predicted"/>
<dbReference type="EMBL" id="JAVRAF010000001">
    <property type="protein sequence ID" value="MDX8300764.1"/>
    <property type="molecule type" value="Genomic_DNA"/>
</dbReference>
<gene>
    <name evidence="1" type="ORF">RMR22_00770</name>
</gene>